<dbReference type="SMART" id="SM00829">
    <property type="entry name" value="PKS_ER"/>
    <property type="match status" value="1"/>
</dbReference>
<dbReference type="CDD" id="cd08253">
    <property type="entry name" value="zeta_crystallin"/>
    <property type="match status" value="1"/>
</dbReference>
<dbReference type="SUPFAM" id="SSF50129">
    <property type="entry name" value="GroES-like"/>
    <property type="match status" value="1"/>
</dbReference>
<evidence type="ECO:0000313" key="3">
    <source>
        <dbReference type="EMBL" id="AMY68864.1"/>
    </source>
</evidence>
<dbReference type="InterPro" id="IPR013154">
    <property type="entry name" value="ADH-like_N"/>
</dbReference>
<evidence type="ECO:0000256" key="1">
    <source>
        <dbReference type="ARBA" id="ARBA00022857"/>
    </source>
</evidence>
<keyword evidence="4" id="KW-1185">Reference proteome</keyword>
<protein>
    <submittedName>
        <fullName evidence="3">Putative NADPH:quinone oxidoreductase protein</fullName>
    </submittedName>
</protein>
<dbReference type="InterPro" id="IPR051603">
    <property type="entry name" value="Zinc-ADH_QOR/CCCR"/>
</dbReference>
<dbReference type="EMBL" id="CP012661">
    <property type="protein sequence ID" value="AMY68864.1"/>
    <property type="molecule type" value="Genomic_DNA"/>
</dbReference>
<evidence type="ECO:0000259" key="2">
    <source>
        <dbReference type="SMART" id="SM00829"/>
    </source>
</evidence>
<dbReference type="AlphaFoldDB" id="A0A159Z3S9"/>
<dbReference type="InterPro" id="IPR011032">
    <property type="entry name" value="GroES-like_sf"/>
</dbReference>
<dbReference type="STRING" id="1335048.AKL17_1612"/>
<name>A0A159Z3S9_9RHOB</name>
<dbReference type="Pfam" id="PF08240">
    <property type="entry name" value="ADH_N"/>
    <property type="match status" value="1"/>
</dbReference>
<organism evidence="3 4">
    <name type="scientific">Frigidibacter mobilis</name>
    <dbReference type="NCBI Taxonomy" id="1335048"/>
    <lineage>
        <taxon>Bacteria</taxon>
        <taxon>Pseudomonadati</taxon>
        <taxon>Pseudomonadota</taxon>
        <taxon>Alphaproteobacteria</taxon>
        <taxon>Rhodobacterales</taxon>
        <taxon>Paracoccaceae</taxon>
        <taxon>Frigidibacter</taxon>
    </lineage>
</organism>
<dbReference type="OrthoDB" id="7355832at2"/>
<dbReference type="Gene3D" id="3.90.180.10">
    <property type="entry name" value="Medium-chain alcohol dehydrogenases, catalytic domain"/>
    <property type="match status" value="1"/>
</dbReference>
<gene>
    <name evidence="3" type="ORF">AKL17_1612</name>
</gene>
<dbReference type="InterPro" id="IPR013149">
    <property type="entry name" value="ADH-like_C"/>
</dbReference>
<feature type="domain" description="Enoyl reductase (ER)" evidence="2">
    <location>
        <begin position="10"/>
        <end position="329"/>
    </location>
</feature>
<dbReference type="Pfam" id="PF00107">
    <property type="entry name" value="ADH_zinc_N"/>
    <property type="match status" value="1"/>
</dbReference>
<accession>A0A159Z3S9</accession>
<dbReference type="Proteomes" id="UP000076128">
    <property type="component" value="Chromosome"/>
</dbReference>
<evidence type="ECO:0000313" key="4">
    <source>
        <dbReference type="Proteomes" id="UP000076128"/>
    </source>
</evidence>
<dbReference type="Gene3D" id="3.40.50.720">
    <property type="entry name" value="NAD(P)-binding Rossmann-like Domain"/>
    <property type="match status" value="1"/>
</dbReference>
<keyword evidence="1" id="KW-0521">NADP</keyword>
<proteinExistence type="predicted"/>
<reference evidence="3 4" key="1">
    <citation type="submission" date="2015-09" db="EMBL/GenBank/DDBJ databases">
        <title>Complete genome sequence of Defluviimonas alba cai42t isolated from an oilfield in Xinjiang.</title>
        <authorList>
            <person name="Geng S."/>
            <person name="Pan X."/>
            <person name="Wu X."/>
        </authorList>
    </citation>
    <scope>NUCLEOTIDE SEQUENCE [LARGE SCALE GENOMIC DNA]</scope>
    <source>
        <strain evidence="4">cai42</strain>
    </source>
</reference>
<dbReference type="GO" id="GO:0016491">
    <property type="term" value="F:oxidoreductase activity"/>
    <property type="evidence" value="ECO:0007669"/>
    <property type="project" value="InterPro"/>
</dbReference>
<dbReference type="PANTHER" id="PTHR44154">
    <property type="entry name" value="QUINONE OXIDOREDUCTASE"/>
    <property type="match status" value="1"/>
</dbReference>
<dbReference type="KEGG" id="daa:AKL17_1612"/>
<sequence length="332" mass="34074">MKAALYERTGPASEVLVVRDIPMPKAGPGEVLVQIRASGINPSDVKRRAGWNGQAMAHPLIVPHSDGAGDIVAVGSGVDAARIGERVWLWNAQGSYGAPGRAHGTASEFITIASDHAVQLPGPLSYDDGACLGVPAMTAFRAVSAAGPVAGTSVLVNGGAGSVGLFAVQMAAFGGAQVIASVGSDSDADMVRAAGAHQVVNRKTASVADAVREFTGGAGADLIVEVDFAANIELDAEVLKPDGMVSTYSSTSNVHPIFPYYAYALKGARFTLVQSFHLPPDIRRSGEETISAMAGAGALACHIGAHYPLTEIASAHERVERGERGKTLVIPG</sequence>
<dbReference type="SUPFAM" id="SSF51735">
    <property type="entry name" value="NAD(P)-binding Rossmann-fold domains"/>
    <property type="match status" value="1"/>
</dbReference>
<dbReference type="RefSeq" id="WP_066812037.1">
    <property type="nucleotide sequence ID" value="NZ_CP012661.1"/>
</dbReference>
<dbReference type="InterPro" id="IPR036291">
    <property type="entry name" value="NAD(P)-bd_dom_sf"/>
</dbReference>
<dbReference type="InterPro" id="IPR020843">
    <property type="entry name" value="ER"/>
</dbReference>
<dbReference type="PANTHER" id="PTHR44154:SF1">
    <property type="entry name" value="QUINONE OXIDOREDUCTASE"/>
    <property type="match status" value="1"/>
</dbReference>